<dbReference type="RefSeq" id="WP_326507087.1">
    <property type="nucleotide sequence ID" value="NZ_JAWIIV010000011.1"/>
</dbReference>
<keyword evidence="2" id="KW-1185">Reference proteome</keyword>
<proteinExistence type="predicted"/>
<sequence length="138" mass="15109">MKAKPSLLVAVRPKGLPRLCKALEAEFSLAFCHTLADAQAMLDKDIQGIVCGTNFDESRMFDLLRYAKSKEQARNLPSVCVKVFGSVLHDGTFAGVEKAAKLLGASAYIDFAQWRVEMGKLDAAMKLRSTLHALIANH</sequence>
<comment type="caution">
    <text evidence="1">The sequence shown here is derived from an EMBL/GenBank/DDBJ whole genome shotgun (WGS) entry which is preliminary data.</text>
</comment>
<name>A0ABU6JAN5_9BURK</name>
<gene>
    <name evidence="1" type="ORF">RY831_14505</name>
</gene>
<dbReference type="Proteomes" id="UP001352263">
    <property type="component" value="Unassembled WGS sequence"/>
</dbReference>
<evidence type="ECO:0000313" key="1">
    <source>
        <dbReference type="EMBL" id="MEC4720370.1"/>
    </source>
</evidence>
<accession>A0ABU6JAN5</accession>
<evidence type="ECO:0000313" key="2">
    <source>
        <dbReference type="Proteomes" id="UP001352263"/>
    </source>
</evidence>
<organism evidence="1 2">
    <name type="scientific">Noviherbaspirillum album</name>
    <dbReference type="NCBI Taxonomy" id="3080276"/>
    <lineage>
        <taxon>Bacteria</taxon>
        <taxon>Pseudomonadati</taxon>
        <taxon>Pseudomonadota</taxon>
        <taxon>Betaproteobacteria</taxon>
        <taxon>Burkholderiales</taxon>
        <taxon>Oxalobacteraceae</taxon>
        <taxon>Noviherbaspirillum</taxon>
    </lineage>
</organism>
<dbReference type="EMBL" id="JAWIIV010000011">
    <property type="protein sequence ID" value="MEC4720370.1"/>
    <property type="molecule type" value="Genomic_DNA"/>
</dbReference>
<protein>
    <submittedName>
        <fullName evidence="1">Uncharacterized protein</fullName>
    </submittedName>
</protein>
<reference evidence="1 2" key="1">
    <citation type="submission" date="2023-10" db="EMBL/GenBank/DDBJ databases">
        <title>Noviherbaspirillum sp. CPCC 100848 genome assembly.</title>
        <authorList>
            <person name="Li X.Y."/>
            <person name="Fang X.M."/>
        </authorList>
    </citation>
    <scope>NUCLEOTIDE SEQUENCE [LARGE SCALE GENOMIC DNA]</scope>
    <source>
        <strain evidence="1 2">CPCC 100848</strain>
    </source>
</reference>